<reference evidence="8" key="1">
    <citation type="submission" date="2021-02" db="EMBL/GenBank/DDBJ databases">
        <title>Skermanella TT6 skin isolate.</title>
        <authorList>
            <person name="Lee K."/>
            <person name="Ganzorig M."/>
        </authorList>
    </citation>
    <scope>NUCLEOTIDE SEQUENCE</scope>
    <source>
        <strain evidence="8">TT6</strain>
    </source>
</reference>
<name>A0ABX7B2W0_9PROT</name>
<organism evidence="8 9">
    <name type="scientific">Skermanella cutis</name>
    <dbReference type="NCBI Taxonomy" id="2775420"/>
    <lineage>
        <taxon>Bacteria</taxon>
        <taxon>Pseudomonadati</taxon>
        <taxon>Pseudomonadota</taxon>
        <taxon>Alphaproteobacteria</taxon>
        <taxon>Rhodospirillales</taxon>
        <taxon>Azospirillaceae</taxon>
        <taxon>Skermanella</taxon>
    </lineage>
</organism>
<keyword evidence="5 7" id="KW-1133">Transmembrane helix</keyword>
<keyword evidence="4 7" id="KW-0812">Transmembrane</keyword>
<feature type="transmembrane region" description="Helical" evidence="7">
    <location>
        <begin position="302"/>
        <end position="325"/>
    </location>
</feature>
<comment type="subcellular location">
    <subcellularLocation>
        <location evidence="1">Cell membrane</location>
        <topology evidence="1">Multi-pass membrane protein</topology>
    </subcellularLocation>
</comment>
<evidence type="ECO:0000256" key="5">
    <source>
        <dbReference type="ARBA" id="ARBA00022989"/>
    </source>
</evidence>
<feature type="transmembrane region" description="Helical" evidence="7">
    <location>
        <begin position="87"/>
        <end position="107"/>
    </location>
</feature>
<feature type="transmembrane region" description="Helical" evidence="7">
    <location>
        <begin position="231"/>
        <end position="249"/>
    </location>
</feature>
<dbReference type="NCBIfam" id="TIGR00203">
    <property type="entry name" value="cydB"/>
    <property type="match status" value="1"/>
</dbReference>
<evidence type="ECO:0000256" key="1">
    <source>
        <dbReference type="ARBA" id="ARBA00004651"/>
    </source>
</evidence>
<keyword evidence="9" id="KW-1185">Reference proteome</keyword>
<evidence type="ECO:0000256" key="4">
    <source>
        <dbReference type="ARBA" id="ARBA00022692"/>
    </source>
</evidence>
<dbReference type="PANTHER" id="PTHR43141:SF4">
    <property type="entry name" value="CYTOCHROME BD2 SUBUNIT II"/>
    <property type="match status" value="1"/>
</dbReference>
<feature type="transmembrane region" description="Helical" evidence="7">
    <location>
        <begin position="119"/>
        <end position="139"/>
    </location>
</feature>
<gene>
    <name evidence="8" type="primary">cydB</name>
    <name evidence="8" type="ORF">IGS68_21105</name>
</gene>
<protein>
    <submittedName>
        <fullName evidence="8">Cytochrome d ubiquinol oxidase subunit II</fullName>
    </submittedName>
</protein>
<feature type="transmembrane region" description="Helical" evidence="7">
    <location>
        <begin position="159"/>
        <end position="182"/>
    </location>
</feature>
<evidence type="ECO:0000313" key="8">
    <source>
        <dbReference type="EMBL" id="QQP88511.1"/>
    </source>
</evidence>
<dbReference type="PIRSF" id="PIRSF000267">
    <property type="entry name" value="Cyt_oxidse_sub2"/>
    <property type="match status" value="1"/>
</dbReference>
<feature type="transmembrane region" description="Helical" evidence="7">
    <location>
        <begin position="261"/>
        <end position="282"/>
    </location>
</feature>
<dbReference type="EMBL" id="CP067420">
    <property type="protein sequence ID" value="QQP88511.1"/>
    <property type="molecule type" value="Genomic_DNA"/>
</dbReference>
<evidence type="ECO:0000256" key="6">
    <source>
        <dbReference type="ARBA" id="ARBA00023136"/>
    </source>
</evidence>
<evidence type="ECO:0000256" key="2">
    <source>
        <dbReference type="ARBA" id="ARBA00007543"/>
    </source>
</evidence>
<sequence>MEWWQDLTLIWTGIVAFAIIMYVLMDGFDLGLGILFPFAGRDTDRDVMMNTVAPVWDFNETWLILGGAGLFAAFPLAYAVILPALYLPLLAMLIALIFRGVAFEFRFKAKSSRYLWDSSFHFGSLVATFVQGMALGAFIQGFDVENRAYVGGNFDWFSIFSLLTGAALVAGYALLGCTWLIWRTEGSLQEWAYKLSKPLFLAVIGFIGLVSIWTPLANQTIADRWFSWPNILYLSPVPILTAALALLFWRAINKRHEVQPFVLSMGLFILSFAGLAVSLWPNVIPPNISIWDAASPPETQEFLLVGMAFLIPTIVVYTIYSYYVFRGKIGEDAGYH</sequence>
<feature type="transmembrane region" description="Helical" evidence="7">
    <location>
        <begin position="198"/>
        <end position="216"/>
    </location>
</feature>
<evidence type="ECO:0000313" key="9">
    <source>
        <dbReference type="Proteomes" id="UP000595197"/>
    </source>
</evidence>
<evidence type="ECO:0000256" key="3">
    <source>
        <dbReference type="ARBA" id="ARBA00022475"/>
    </source>
</evidence>
<proteinExistence type="inferred from homology"/>
<keyword evidence="3" id="KW-1003">Cell membrane</keyword>
<evidence type="ECO:0000256" key="7">
    <source>
        <dbReference type="SAM" id="Phobius"/>
    </source>
</evidence>
<dbReference type="RefSeq" id="WP_201073510.1">
    <property type="nucleotide sequence ID" value="NZ_CP067420.1"/>
</dbReference>
<dbReference type="InterPro" id="IPR003317">
    <property type="entry name" value="Cyt-d_oxidase_su2"/>
</dbReference>
<comment type="similarity">
    <text evidence="2">Belongs to the cytochrome ubiquinol oxidase subunit 2 family.</text>
</comment>
<accession>A0ABX7B2W0</accession>
<dbReference type="Proteomes" id="UP000595197">
    <property type="component" value="Chromosome"/>
</dbReference>
<feature type="transmembrane region" description="Helical" evidence="7">
    <location>
        <begin position="12"/>
        <end position="40"/>
    </location>
</feature>
<dbReference type="PANTHER" id="PTHR43141">
    <property type="entry name" value="CYTOCHROME BD2 SUBUNIT II"/>
    <property type="match status" value="1"/>
</dbReference>
<dbReference type="Pfam" id="PF02322">
    <property type="entry name" value="Cyt_bd_oxida_II"/>
    <property type="match status" value="1"/>
</dbReference>
<keyword evidence="6 7" id="KW-0472">Membrane</keyword>